<dbReference type="OrthoDB" id="9971407at2759"/>
<name>A0A9P9A536_9PEZI</name>
<dbReference type="AlphaFoldDB" id="A0A9P9A536"/>
<keyword evidence="2" id="KW-1185">Reference proteome</keyword>
<proteinExistence type="predicted"/>
<evidence type="ECO:0000313" key="1">
    <source>
        <dbReference type="EMBL" id="KAH6660905.1"/>
    </source>
</evidence>
<dbReference type="Proteomes" id="UP000758603">
    <property type="component" value="Unassembled WGS sequence"/>
</dbReference>
<organism evidence="1 2">
    <name type="scientific">Truncatella angustata</name>
    <dbReference type="NCBI Taxonomy" id="152316"/>
    <lineage>
        <taxon>Eukaryota</taxon>
        <taxon>Fungi</taxon>
        <taxon>Dikarya</taxon>
        <taxon>Ascomycota</taxon>
        <taxon>Pezizomycotina</taxon>
        <taxon>Sordariomycetes</taxon>
        <taxon>Xylariomycetidae</taxon>
        <taxon>Amphisphaeriales</taxon>
        <taxon>Sporocadaceae</taxon>
        <taxon>Truncatella</taxon>
    </lineage>
</organism>
<dbReference type="RefSeq" id="XP_045965036.1">
    <property type="nucleotide sequence ID" value="XM_046104556.1"/>
</dbReference>
<sequence length="233" mass="25994">MAVDPSTFPTYTTGGLIRQNLSDDTNVQKRWTCSGSATLTWGDADNGGKGVTIHNADTDWRGFYIYHNSCDNVPYKYIWINAGETQFVSLPDMFEGRIVRGVDKYMLNGQPQLLATWFEITIDASGVMWTDVSVIRGCDGAVLLWGLDAAKGWSGFTQYILDGAPTGSYDMKNDGQWVLKYTENSDGSINTVVRDWYISQVGANYIFVDDDHYKPVISSQNGRFGTYWPAGRP</sequence>
<comment type="caution">
    <text evidence="1">The sequence shown here is derived from an EMBL/GenBank/DDBJ whole genome shotgun (WGS) entry which is preliminary data.</text>
</comment>
<protein>
    <submittedName>
        <fullName evidence="1">Uncharacterized protein</fullName>
    </submittedName>
</protein>
<reference evidence="1" key="1">
    <citation type="journal article" date="2021" name="Nat. Commun.">
        <title>Genetic determinants of endophytism in the Arabidopsis root mycobiome.</title>
        <authorList>
            <person name="Mesny F."/>
            <person name="Miyauchi S."/>
            <person name="Thiergart T."/>
            <person name="Pickel B."/>
            <person name="Atanasova L."/>
            <person name="Karlsson M."/>
            <person name="Huettel B."/>
            <person name="Barry K.W."/>
            <person name="Haridas S."/>
            <person name="Chen C."/>
            <person name="Bauer D."/>
            <person name="Andreopoulos W."/>
            <person name="Pangilinan J."/>
            <person name="LaButti K."/>
            <person name="Riley R."/>
            <person name="Lipzen A."/>
            <person name="Clum A."/>
            <person name="Drula E."/>
            <person name="Henrissat B."/>
            <person name="Kohler A."/>
            <person name="Grigoriev I.V."/>
            <person name="Martin F.M."/>
            <person name="Hacquard S."/>
        </authorList>
    </citation>
    <scope>NUCLEOTIDE SEQUENCE</scope>
    <source>
        <strain evidence="1">MPI-SDFR-AT-0073</strain>
    </source>
</reference>
<gene>
    <name evidence="1" type="ORF">BKA67DRAFT_590118</name>
</gene>
<dbReference type="GeneID" id="70133447"/>
<dbReference type="EMBL" id="JAGPXC010000001">
    <property type="protein sequence ID" value="KAH6660905.1"/>
    <property type="molecule type" value="Genomic_DNA"/>
</dbReference>
<accession>A0A9P9A536</accession>
<evidence type="ECO:0000313" key="2">
    <source>
        <dbReference type="Proteomes" id="UP000758603"/>
    </source>
</evidence>